<dbReference type="EMBL" id="SGXG01000001">
    <property type="protein sequence ID" value="RZS98607.1"/>
    <property type="molecule type" value="Genomic_DNA"/>
</dbReference>
<name>A0A4Q7PEQ4_9BACT</name>
<evidence type="ECO:0000313" key="4">
    <source>
        <dbReference type="Proteomes" id="UP000292209"/>
    </source>
</evidence>
<dbReference type="RefSeq" id="WP_130277273.1">
    <property type="nucleotide sequence ID" value="NZ_SGXG01000001.1"/>
</dbReference>
<evidence type="ECO:0000256" key="1">
    <source>
        <dbReference type="SAM" id="MobiDB-lite"/>
    </source>
</evidence>
<reference evidence="3 4" key="1">
    <citation type="submission" date="2019-02" db="EMBL/GenBank/DDBJ databases">
        <title>Genomic Encyclopedia of Archaeal and Bacterial Type Strains, Phase II (KMG-II): from individual species to whole genera.</title>
        <authorList>
            <person name="Goeker M."/>
        </authorList>
    </citation>
    <scope>NUCLEOTIDE SEQUENCE [LARGE SCALE GENOMIC DNA]</scope>
    <source>
        <strain evidence="3 4">DSM 21411</strain>
    </source>
</reference>
<dbReference type="OrthoDB" id="30062at563798"/>
<gene>
    <name evidence="3" type="ORF">BC751_4272</name>
</gene>
<evidence type="ECO:0000256" key="2">
    <source>
        <dbReference type="SAM" id="Phobius"/>
    </source>
</evidence>
<proteinExistence type="predicted"/>
<evidence type="ECO:0000313" key="3">
    <source>
        <dbReference type="EMBL" id="RZS98607.1"/>
    </source>
</evidence>
<keyword evidence="2" id="KW-0812">Transmembrane</keyword>
<protein>
    <submittedName>
        <fullName evidence="3">Uncharacterized protein</fullName>
    </submittedName>
</protein>
<keyword evidence="2" id="KW-1133">Transmembrane helix</keyword>
<accession>A0A4Q7PEQ4</accession>
<keyword evidence="4" id="KW-1185">Reference proteome</keyword>
<feature type="region of interest" description="Disordered" evidence="1">
    <location>
        <begin position="1"/>
        <end position="29"/>
    </location>
</feature>
<sequence>MMEHNDIERIVGNGHTPNQHENFNPKKPNHKSWWAQQSILNKVGIVILAFVALYVITEILNLAERLFYQIYQVGIWVFWIVVAIVVISSLFKKR</sequence>
<organism evidence="3 4">
    <name type="scientific">Cecembia calidifontis</name>
    <dbReference type="NCBI Taxonomy" id="1187080"/>
    <lineage>
        <taxon>Bacteria</taxon>
        <taxon>Pseudomonadati</taxon>
        <taxon>Bacteroidota</taxon>
        <taxon>Cytophagia</taxon>
        <taxon>Cytophagales</taxon>
        <taxon>Cyclobacteriaceae</taxon>
        <taxon>Cecembia</taxon>
    </lineage>
</organism>
<dbReference type="Proteomes" id="UP000292209">
    <property type="component" value="Unassembled WGS sequence"/>
</dbReference>
<comment type="caution">
    <text evidence="3">The sequence shown here is derived from an EMBL/GenBank/DDBJ whole genome shotgun (WGS) entry which is preliminary data.</text>
</comment>
<dbReference type="AlphaFoldDB" id="A0A4Q7PEQ4"/>
<feature type="transmembrane region" description="Helical" evidence="2">
    <location>
        <begin position="69"/>
        <end position="91"/>
    </location>
</feature>
<feature type="transmembrane region" description="Helical" evidence="2">
    <location>
        <begin position="39"/>
        <end position="57"/>
    </location>
</feature>
<keyword evidence="2" id="KW-0472">Membrane</keyword>